<evidence type="ECO:0000259" key="7">
    <source>
        <dbReference type="Pfam" id="PF13193"/>
    </source>
</evidence>
<evidence type="ECO:0000256" key="1">
    <source>
        <dbReference type="ARBA" id="ARBA00022428"/>
    </source>
</evidence>
<accession>A0AAJ5EGW8</accession>
<dbReference type="NCBIfam" id="NF002966">
    <property type="entry name" value="PRK03640.1"/>
    <property type="match status" value="1"/>
</dbReference>
<evidence type="ECO:0000259" key="6">
    <source>
        <dbReference type="Pfam" id="PF00501"/>
    </source>
</evidence>
<feature type="domain" description="AMP-dependent synthetase/ligase" evidence="6">
    <location>
        <begin position="7"/>
        <end position="345"/>
    </location>
</feature>
<dbReference type="GO" id="GO:0009234">
    <property type="term" value="P:menaquinone biosynthetic process"/>
    <property type="evidence" value="ECO:0007669"/>
    <property type="project" value="UniProtKB-UniRule"/>
</dbReference>
<dbReference type="Proteomes" id="UP000297725">
    <property type="component" value="Unassembled WGS sequence"/>
</dbReference>
<dbReference type="GO" id="GO:0008756">
    <property type="term" value="F:o-succinylbenzoate-CoA ligase activity"/>
    <property type="evidence" value="ECO:0007669"/>
    <property type="project" value="UniProtKB-UniRule"/>
</dbReference>
<dbReference type="Gene3D" id="3.40.50.12780">
    <property type="entry name" value="N-terminal domain of ligase-like"/>
    <property type="match status" value="1"/>
</dbReference>
<dbReference type="NCBIfam" id="TIGR01923">
    <property type="entry name" value="menE"/>
    <property type="match status" value="1"/>
</dbReference>
<dbReference type="InterPro" id="IPR010192">
    <property type="entry name" value="MenE"/>
</dbReference>
<evidence type="ECO:0000313" key="9">
    <source>
        <dbReference type="EMBL" id="TFZ42562.1"/>
    </source>
</evidence>
<dbReference type="GO" id="GO:0006631">
    <property type="term" value="P:fatty acid metabolic process"/>
    <property type="evidence" value="ECO:0007669"/>
    <property type="project" value="TreeGrafter"/>
</dbReference>
<evidence type="ECO:0000256" key="3">
    <source>
        <dbReference type="ARBA" id="ARBA00022741"/>
    </source>
</evidence>
<evidence type="ECO:0000313" key="10">
    <source>
        <dbReference type="Proteomes" id="UP000296883"/>
    </source>
</evidence>
<dbReference type="InterPro" id="IPR045851">
    <property type="entry name" value="AMP-bd_C_sf"/>
</dbReference>
<feature type="domain" description="AMP-binding enzyme C-terminal" evidence="7">
    <location>
        <begin position="396"/>
        <end position="469"/>
    </location>
</feature>
<keyword evidence="10" id="KW-1185">Reference proteome</keyword>
<gene>
    <name evidence="5 9" type="primary">menE</name>
    <name evidence="9" type="ORF">E4031_03275</name>
    <name evidence="8" type="ORF">E4Z98_02350</name>
</gene>
<dbReference type="EMBL" id="SRHU01000010">
    <property type="protein sequence ID" value="TFZ42562.1"/>
    <property type="molecule type" value="Genomic_DNA"/>
</dbReference>
<protein>
    <recommendedName>
        <fullName evidence="5">2-succinylbenzoate--CoA ligase</fullName>
        <ecNumber evidence="5">6.2.1.26</ecNumber>
    </recommendedName>
    <alternativeName>
        <fullName evidence="5">o-succinylbenzoyl-CoA synthetase</fullName>
        <shortName evidence="5">OSB-CoA synthetase</shortName>
    </alternativeName>
</protein>
<dbReference type="PANTHER" id="PTHR43201:SF5">
    <property type="entry name" value="MEDIUM-CHAIN ACYL-COA LIGASE ACSF2, MITOCHONDRIAL"/>
    <property type="match status" value="1"/>
</dbReference>
<dbReference type="Pfam" id="PF00501">
    <property type="entry name" value="AMP-binding"/>
    <property type="match status" value="1"/>
</dbReference>
<dbReference type="AlphaFoldDB" id="A0AAJ5EGW8"/>
<comment type="catalytic activity">
    <reaction evidence="5">
        <text>2-succinylbenzoate + ATP + CoA = 2-succinylbenzoyl-CoA + AMP + diphosphate</text>
        <dbReference type="Rhea" id="RHEA:17009"/>
        <dbReference type="ChEBI" id="CHEBI:18325"/>
        <dbReference type="ChEBI" id="CHEBI:30616"/>
        <dbReference type="ChEBI" id="CHEBI:33019"/>
        <dbReference type="ChEBI" id="CHEBI:57287"/>
        <dbReference type="ChEBI" id="CHEBI:57364"/>
        <dbReference type="ChEBI" id="CHEBI:456215"/>
        <dbReference type="EC" id="6.2.1.26"/>
    </reaction>
</comment>
<dbReference type="Proteomes" id="UP000296883">
    <property type="component" value="Chromosome"/>
</dbReference>
<organism evidence="9 11">
    <name type="scientific">Vagococcus xieshaowenii</name>
    <dbReference type="NCBI Taxonomy" id="2562451"/>
    <lineage>
        <taxon>Bacteria</taxon>
        <taxon>Bacillati</taxon>
        <taxon>Bacillota</taxon>
        <taxon>Bacilli</taxon>
        <taxon>Lactobacillales</taxon>
        <taxon>Enterococcaceae</taxon>
        <taxon>Vagococcus</taxon>
    </lineage>
</organism>
<dbReference type="EMBL" id="CP038865">
    <property type="protein sequence ID" value="QCA28210.1"/>
    <property type="molecule type" value="Genomic_DNA"/>
</dbReference>
<comment type="similarity">
    <text evidence="5">Belongs to the ATP-dependent AMP-binding enzyme family. MenE subfamily.</text>
</comment>
<evidence type="ECO:0000256" key="4">
    <source>
        <dbReference type="ARBA" id="ARBA00022840"/>
    </source>
</evidence>
<keyword evidence="2 5" id="KW-0436">Ligase</keyword>
<comment type="pathway">
    <text evidence="5">Quinol/quinone metabolism; menaquinone biosynthesis.</text>
</comment>
<comment type="function">
    <text evidence="5">Converts 2-succinylbenzoate (OSB) to 2-succinylbenzoyl-CoA (OSB-CoA).</text>
</comment>
<dbReference type="PANTHER" id="PTHR43201">
    <property type="entry name" value="ACYL-COA SYNTHETASE"/>
    <property type="match status" value="1"/>
</dbReference>
<keyword evidence="1 5" id="KW-0474">Menaquinone biosynthesis</keyword>
<comment type="pathway">
    <text evidence="5">Quinol/quinone metabolism; 1,4-dihydroxy-2-naphthoate biosynthesis; 1,4-dihydroxy-2-naphthoate from chorismate: step 5/7.</text>
</comment>
<sequence length="490" mass="54895">MLRLLNEKINEMPNKPALYWNNQTISFKEVGEEVTKWMDYLATSLPSTEQTIGLMSQNSDEMYYVILALWSLEKDILFLNTHLSQHELLFQLQDAKVAFVVSENKFHHKLDAISHIVPLDGTLRTSRMKITPLVDERQLTSIMYTSGTTGRPKGVVQRFTNHQASVKAAQINMGLTADDCWACAVPLFHISGLSIILRQLITGCSISLYPKFDADQLTADIISKRVTIASVVTYMLEKMIEKFPTETNYPTTFKTYLLGGGPIAKDTLIICRDLKIPVIQSYGMTETCSQVVALSANDALTKIGASGVPLYGMSLRIVDEHNQLLPASQTGEIQLKGPQVISHYLNETASHLAKWTHDGWFKTGDLGYLDEEGYLFVISRLSELIISGGENIYPPEVESILKQHPAITEVAVIGEVDIKWGQIPVAYAVVNQPITLEALQLFTTKQLAKYKVPKKLYLCKNLPKTASGKLAKHRLLTNEREVFIHHDDTK</sequence>
<dbReference type="InterPro" id="IPR042099">
    <property type="entry name" value="ANL_N_sf"/>
</dbReference>
<name>A0AAJ5EGW8_9ENTE</name>
<dbReference type="GO" id="GO:0005524">
    <property type="term" value="F:ATP binding"/>
    <property type="evidence" value="ECO:0007669"/>
    <property type="project" value="UniProtKB-KW"/>
</dbReference>
<evidence type="ECO:0000313" key="11">
    <source>
        <dbReference type="Proteomes" id="UP000297725"/>
    </source>
</evidence>
<dbReference type="InterPro" id="IPR000873">
    <property type="entry name" value="AMP-dep_synth/lig_dom"/>
</dbReference>
<dbReference type="Gene3D" id="3.30.300.30">
    <property type="match status" value="1"/>
</dbReference>
<dbReference type="InterPro" id="IPR025110">
    <property type="entry name" value="AMP-bd_C"/>
</dbReference>
<dbReference type="PROSITE" id="PS00455">
    <property type="entry name" value="AMP_BINDING"/>
    <property type="match status" value="1"/>
</dbReference>
<evidence type="ECO:0000256" key="2">
    <source>
        <dbReference type="ARBA" id="ARBA00022598"/>
    </source>
</evidence>
<keyword evidence="4 5" id="KW-0067">ATP-binding</keyword>
<dbReference type="Pfam" id="PF13193">
    <property type="entry name" value="AMP-binding_C"/>
    <property type="match status" value="1"/>
</dbReference>
<dbReference type="HAMAP" id="MF_00731">
    <property type="entry name" value="MenE"/>
    <property type="match status" value="1"/>
</dbReference>
<reference evidence="8 10" key="2">
    <citation type="journal article" date="2020" name="Int. J. Syst. Evol. Microbiol.">
        <title>Vagococcus xieshaowenii sp. nov., isolated from snow finch (Montifringilla taczanowskii) cloacal content.</title>
        <authorList>
            <person name="Ge Y."/>
            <person name="Yang J."/>
            <person name="Lai X.H."/>
            <person name="Zhang G."/>
            <person name="Jin D."/>
            <person name="Lu S."/>
            <person name="Wang B."/>
            <person name="Huang Y."/>
            <person name="Huang Y."/>
            <person name="Ren Z."/>
            <person name="Zhang X."/>
            <person name="Xu J."/>
        </authorList>
    </citation>
    <scope>NUCLEOTIDE SEQUENCE [LARGE SCALE GENOMIC DNA]</scope>
    <source>
        <strain evidence="8">Personal::cf-49</strain>
        <strain evidence="10">personal::cf-49</strain>
    </source>
</reference>
<evidence type="ECO:0000256" key="5">
    <source>
        <dbReference type="HAMAP-Rule" id="MF_00731"/>
    </source>
</evidence>
<keyword evidence="3 5" id="KW-0547">Nucleotide-binding</keyword>
<dbReference type="EC" id="6.2.1.26" evidence="5"/>
<dbReference type="InterPro" id="IPR020845">
    <property type="entry name" value="AMP-binding_CS"/>
</dbReference>
<reference evidence="9 11" key="1">
    <citation type="submission" date="2019-03" db="EMBL/GenBank/DDBJ databases">
        <title>Vagococcus sp. was isolated fron gut of Carduelis flavirostris.</title>
        <authorList>
            <person name="Ge Y."/>
        </authorList>
    </citation>
    <scope>NUCLEOTIDE SEQUENCE [LARGE SCALE GENOMIC DNA]</scope>
    <source>
        <strain evidence="9 11">CF-210</strain>
    </source>
</reference>
<dbReference type="GO" id="GO:0031956">
    <property type="term" value="F:medium-chain fatty acid-CoA ligase activity"/>
    <property type="evidence" value="ECO:0007669"/>
    <property type="project" value="TreeGrafter"/>
</dbReference>
<evidence type="ECO:0000313" key="8">
    <source>
        <dbReference type="EMBL" id="QCA28210.1"/>
    </source>
</evidence>
<dbReference type="RefSeq" id="WP_135253958.1">
    <property type="nucleotide sequence ID" value="NZ_CP038865.1"/>
</dbReference>
<proteinExistence type="inferred from homology"/>
<dbReference type="SUPFAM" id="SSF56801">
    <property type="entry name" value="Acetyl-CoA synthetase-like"/>
    <property type="match status" value="1"/>
</dbReference>